<proteinExistence type="predicted"/>
<comment type="caution">
    <text evidence="1">The sequence shown here is derived from an EMBL/GenBank/DDBJ whole genome shotgun (WGS) entry which is preliminary data.</text>
</comment>
<dbReference type="EMBL" id="JACKTG010000013">
    <property type="protein sequence ID" value="MCV6988710.1"/>
    <property type="molecule type" value="Genomic_DNA"/>
</dbReference>
<sequence length="127" mass="13975">MDLRRPDHGLGSPKGGRQLSVYAWRIDRDHLGSGVDEWGIGLESCVGVVGPRDARLDGDGKPTGYPHRHEFRMYDDDGELYVTGTLFWDGDAEPDESVLFGPLRDYGAGGLGCTRIAFPGRPEWEIG</sequence>
<reference evidence="2 3" key="1">
    <citation type="submission" date="2017-02" db="EMBL/GenBank/DDBJ databases">
        <title>The new phylogeny of genus Mycobacterium.</title>
        <authorList>
            <person name="Tortoli E."/>
            <person name="Trovato A."/>
            <person name="Cirillo D.M."/>
        </authorList>
    </citation>
    <scope>NUCLEOTIDE SEQUENCE [LARGE SCALE GENOMIC DNA]</scope>
    <source>
        <strain evidence="2 3">DSM 45439</strain>
    </source>
</reference>
<dbReference type="Proteomes" id="UP000192293">
    <property type="component" value="Unassembled WGS sequence"/>
</dbReference>
<organism evidence="1 4">
    <name type="scientific">Mycobacterium bouchedurhonense</name>
    <dbReference type="NCBI Taxonomy" id="701041"/>
    <lineage>
        <taxon>Bacteria</taxon>
        <taxon>Bacillati</taxon>
        <taxon>Actinomycetota</taxon>
        <taxon>Actinomycetes</taxon>
        <taxon>Mycobacteriales</taxon>
        <taxon>Mycobacteriaceae</taxon>
        <taxon>Mycobacterium</taxon>
        <taxon>Mycobacterium avium complex (MAC)</taxon>
    </lineage>
</organism>
<accession>A0AAW5S191</accession>
<dbReference type="EMBL" id="MVHL01000037">
    <property type="protein sequence ID" value="ORA45505.1"/>
    <property type="molecule type" value="Genomic_DNA"/>
</dbReference>
<protein>
    <submittedName>
        <fullName evidence="1">Uncharacterized protein</fullName>
    </submittedName>
</protein>
<name>A0AAW5S191_MYCBC</name>
<reference evidence="1" key="3">
    <citation type="journal article" date="2022" name="BMC Genomics">
        <title>Comparative genome analysis of mycobacteria focusing on tRNA and non-coding RNA.</title>
        <authorList>
            <person name="Behra P.R.K."/>
            <person name="Pettersson B.M.F."/>
            <person name="Ramesh M."/>
            <person name="Das S."/>
            <person name="Dasgupta S."/>
            <person name="Kirsebom L.A."/>
        </authorList>
    </citation>
    <scope>NUCLEOTIDE SEQUENCE</scope>
    <source>
        <strain evidence="1">DSM 45439</strain>
    </source>
</reference>
<dbReference type="Proteomes" id="UP001207588">
    <property type="component" value="Unassembled WGS sequence"/>
</dbReference>
<reference evidence="1" key="2">
    <citation type="submission" date="2020-07" db="EMBL/GenBank/DDBJ databases">
        <authorList>
            <person name="Pettersson B.M.F."/>
            <person name="Behra P.R.K."/>
            <person name="Ramesh M."/>
            <person name="Das S."/>
            <person name="Dasgupta S."/>
            <person name="Kirsebom L.A."/>
        </authorList>
    </citation>
    <scope>NUCLEOTIDE SEQUENCE</scope>
    <source>
        <strain evidence="1">DSM 45439</strain>
    </source>
</reference>
<evidence type="ECO:0000313" key="4">
    <source>
        <dbReference type="Proteomes" id="UP001207588"/>
    </source>
</evidence>
<evidence type="ECO:0000313" key="3">
    <source>
        <dbReference type="Proteomes" id="UP000192293"/>
    </source>
</evidence>
<dbReference type="AlphaFoldDB" id="A0AAW5S191"/>
<evidence type="ECO:0000313" key="1">
    <source>
        <dbReference type="EMBL" id="MCV6988710.1"/>
    </source>
</evidence>
<gene>
    <name evidence="2" type="ORF">BST19_19985</name>
    <name evidence="1" type="ORF">H7I91_05210</name>
</gene>
<evidence type="ECO:0000313" key="2">
    <source>
        <dbReference type="EMBL" id="ORA45505.1"/>
    </source>
</evidence>
<keyword evidence="3" id="KW-1185">Reference proteome</keyword>